<dbReference type="InterPro" id="IPR036942">
    <property type="entry name" value="Beta-barrel_TonB_sf"/>
</dbReference>
<keyword evidence="5" id="KW-0812">Transmembrane</keyword>
<keyword evidence="3" id="KW-1134">Transmembrane beta strand</keyword>
<dbReference type="PANTHER" id="PTHR32552">
    <property type="entry name" value="FERRICHROME IRON RECEPTOR-RELATED"/>
    <property type="match status" value="1"/>
</dbReference>
<keyword evidence="2" id="KW-0813">Transport</keyword>
<organism evidence="12 13">
    <name type="scientific">Arenibacter antarcticus</name>
    <dbReference type="NCBI Taxonomy" id="2040469"/>
    <lineage>
        <taxon>Bacteria</taxon>
        <taxon>Pseudomonadati</taxon>
        <taxon>Bacteroidota</taxon>
        <taxon>Flavobacteriia</taxon>
        <taxon>Flavobacteriales</taxon>
        <taxon>Flavobacteriaceae</taxon>
        <taxon>Arenibacter</taxon>
    </lineage>
</organism>
<name>A0ABW5VB54_9FLAO</name>
<dbReference type="InterPro" id="IPR039426">
    <property type="entry name" value="TonB-dep_rcpt-like"/>
</dbReference>
<dbReference type="SUPFAM" id="SSF56935">
    <property type="entry name" value="Porins"/>
    <property type="match status" value="1"/>
</dbReference>
<reference evidence="13" key="1">
    <citation type="journal article" date="2019" name="Int. J. Syst. Evol. Microbiol.">
        <title>The Global Catalogue of Microorganisms (GCM) 10K type strain sequencing project: providing services to taxonomists for standard genome sequencing and annotation.</title>
        <authorList>
            <consortium name="The Broad Institute Genomics Platform"/>
            <consortium name="The Broad Institute Genome Sequencing Center for Infectious Disease"/>
            <person name="Wu L."/>
            <person name="Ma J."/>
        </authorList>
    </citation>
    <scope>NUCLEOTIDE SEQUENCE [LARGE SCALE GENOMIC DNA]</scope>
    <source>
        <strain evidence="13">KCTC 52924</strain>
    </source>
</reference>
<comment type="subcellular location">
    <subcellularLocation>
        <location evidence="1">Cell outer membrane</location>
        <topology evidence="1">Multi-pass membrane protein</topology>
    </subcellularLocation>
</comment>
<dbReference type="Proteomes" id="UP001597532">
    <property type="component" value="Unassembled WGS sequence"/>
</dbReference>
<keyword evidence="9" id="KW-0472">Membrane</keyword>
<sequence length="596" mass="67538">MGTRKSQQKEHYMHNYIKLSLFALVGVFQTSQAQDEDKKDIGTETVTVIKAYTPSISDAFKIKSLPSLNDSIVLQKKPITYSIFSVPVASTFTPSKGKATGVKKTPPPKFFNTSASIGLGNYNNALLDFYTSRALNRDERLDISLNHHSSRGEIDGTALDNVFYNSKLDGKYSKYDRDLSWGANMGFQHQMYNWYGIPNGYYTEELVSAMDEKQNYFNVHAGAYVSMEDSFFKSAHLLVRRFWDATKSGENRAVLEPVLEAPIGDELLTIKTKVDYLGGNFKNAEVSNDTKTPEIKYSFLQVGLNPNINILKDDLTLNLGVNLVYGMDLENKENNFYIYPKVTASYRMLDDVAIIYGGIEGGLNQNSFYSYVEENPYVSPTLEIQPTDQQYDGYIGLRGQLLPNLSYNIKGSYSAENRKPLFMLNPENTTRDDNKGYYYGNSFQVFYDDVKTLGIFGELNVDINRNFSLGVNAQVYDYDTETDNPAWNLPALTSSLFMDYQIGEQWFAGANLFYVGERDDLYSVASPGTQPQDFTMTSISLKSYFDANAHVGYRFNEQMSVFVKANNIADQNYMRWNNFKVQGFQILAGATYKFDL</sequence>
<dbReference type="Pfam" id="PF00593">
    <property type="entry name" value="TonB_dep_Rec_b-barrel"/>
    <property type="match status" value="1"/>
</dbReference>
<evidence type="ECO:0000256" key="1">
    <source>
        <dbReference type="ARBA" id="ARBA00004571"/>
    </source>
</evidence>
<protein>
    <submittedName>
        <fullName evidence="12">TonB-dependent receptor domain-containing protein</fullName>
    </submittedName>
</protein>
<dbReference type="PANTHER" id="PTHR32552:SF81">
    <property type="entry name" value="TONB-DEPENDENT OUTER MEMBRANE RECEPTOR"/>
    <property type="match status" value="1"/>
</dbReference>
<keyword evidence="7" id="KW-0406">Ion transport</keyword>
<keyword evidence="10" id="KW-0998">Cell outer membrane</keyword>
<dbReference type="RefSeq" id="WP_251809197.1">
    <property type="nucleotide sequence ID" value="NZ_CP166679.1"/>
</dbReference>
<dbReference type="EMBL" id="JBHUOK010000008">
    <property type="protein sequence ID" value="MFD2788904.1"/>
    <property type="molecule type" value="Genomic_DNA"/>
</dbReference>
<dbReference type="InterPro" id="IPR000531">
    <property type="entry name" value="Beta-barrel_TonB"/>
</dbReference>
<keyword evidence="4" id="KW-0410">Iron transport</keyword>
<evidence type="ECO:0000256" key="2">
    <source>
        <dbReference type="ARBA" id="ARBA00022448"/>
    </source>
</evidence>
<evidence type="ECO:0000256" key="9">
    <source>
        <dbReference type="ARBA" id="ARBA00023136"/>
    </source>
</evidence>
<keyword evidence="13" id="KW-1185">Reference proteome</keyword>
<proteinExistence type="predicted"/>
<comment type="caution">
    <text evidence="12">The sequence shown here is derived from an EMBL/GenBank/DDBJ whole genome shotgun (WGS) entry which is preliminary data.</text>
</comment>
<evidence type="ECO:0000256" key="5">
    <source>
        <dbReference type="ARBA" id="ARBA00022692"/>
    </source>
</evidence>
<evidence type="ECO:0000259" key="11">
    <source>
        <dbReference type="Pfam" id="PF00593"/>
    </source>
</evidence>
<keyword evidence="12" id="KW-0675">Receptor</keyword>
<accession>A0ABW5VB54</accession>
<gene>
    <name evidence="12" type="ORF">ACFS1K_03935</name>
</gene>
<evidence type="ECO:0000256" key="8">
    <source>
        <dbReference type="ARBA" id="ARBA00023077"/>
    </source>
</evidence>
<evidence type="ECO:0000313" key="13">
    <source>
        <dbReference type="Proteomes" id="UP001597532"/>
    </source>
</evidence>
<evidence type="ECO:0000256" key="7">
    <source>
        <dbReference type="ARBA" id="ARBA00023065"/>
    </source>
</evidence>
<feature type="domain" description="TonB-dependent receptor-like beta-barrel" evidence="11">
    <location>
        <begin position="130"/>
        <end position="568"/>
    </location>
</feature>
<dbReference type="Gene3D" id="2.40.170.20">
    <property type="entry name" value="TonB-dependent receptor, beta-barrel domain"/>
    <property type="match status" value="1"/>
</dbReference>
<keyword evidence="8" id="KW-0798">TonB box</keyword>
<evidence type="ECO:0000256" key="6">
    <source>
        <dbReference type="ARBA" id="ARBA00023004"/>
    </source>
</evidence>
<evidence type="ECO:0000256" key="4">
    <source>
        <dbReference type="ARBA" id="ARBA00022496"/>
    </source>
</evidence>
<evidence type="ECO:0000313" key="12">
    <source>
        <dbReference type="EMBL" id="MFD2788904.1"/>
    </source>
</evidence>
<evidence type="ECO:0000256" key="3">
    <source>
        <dbReference type="ARBA" id="ARBA00022452"/>
    </source>
</evidence>
<keyword evidence="6" id="KW-0408">Iron</keyword>
<evidence type="ECO:0000256" key="10">
    <source>
        <dbReference type="ARBA" id="ARBA00023237"/>
    </source>
</evidence>